<dbReference type="AlphaFoldDB" id="A0A5E4G9F4"/>
<reference evidence="2" key="1">
    <citation type="journal article" date="2020" name="Plant J.">
        <title>Transposons played a major role in the diversification between the closely related almond and peach genomes: results from the almond genome sequence.</title>
        <authorList>
            <person name="Alioto T."/>
            <person name="Alexiou K.G."/>
            <person name="Bardil A."/>
            <person name="Barteri F."/>
            <person name="Castanera R."/>
            <person name="Cruz F."/>
            <person name="Dhingra A."/>
            <person name="Duval H."/>
            <person name="Fernandez I Marti A."/>
            <person name="Frias L."/>
            <person name="Galan B."/>
            <person name="Garcia J.L."/>
            <person name="Howad W."/>
            <person name="Gomez-Garrido J."/>
            <person name="Gut M."/>
            <person name="Julca I."/>
            <person name="Morata J."/>
            <person name="Puigdomenech P."/>
            <person name="Ribeca P."/>
            <person name="Rubio Cabetas M.J."/>
            <person name="Vlasova A."/>
            <person name="Wirthensohn M."/>
            <person name="Garcia-Mas J."/>
            <person name="Gabaldon T."/>
            <person name="Casacuberta J.M."/>
            <person name="Arus P."/>
        </authorList>
    </citation>
    <scope>NUCLEOTIDE SEQUENCE [LARGE SCALE GENOMIC DNA]</scope>
    <source>
        <strain evidence="2">cv. Texas</strain>
    </source>
</reference>
<organism evidence="1 2">
    <name type="scientific">Prunus dulcis</name>
    <name type="common">Almond</name>
    <name type="synonym">Amygdalus dulcis</name>
    <dbReference type="NCBI Taxonomy" id="3755"/>
    <lineage>
        <taxon>Eukaryota</taxon>
        <taxon>Viridiplantae</taxon>
        <taxon>Streptophyta</taxon>
        <taxon>Embryophyta</taxon>
        <taxon>Tracheophyta</taxon>
        <taxon>Spermatophyta</taxon>
        <taxon>Magnoliopsida</taxon>
        <taxon>eudicotyledons</taxon>
        <taxon>Gunneridae</taxon>
        <taxon>Pentapetalae</taxon>
        <taxon>rosids</taxon>
        <taxon>fabids</taxon>
        <taxon>Rosales</taxon>
        <taxon>Rosaceae</taxon>
        <taxon>Amygdaloideae</taxon>
        <taxon>Amygdaleae</taxon>
        <taxon>Prunus</taxon>
    </lineage>
</organism>
<dbReference type="Proteomes" id="UP000327085">
    <property type="component" value="Chromosome 1"/>
</dbReference>
<evidence type="ECO:0000313" key="1">
    <source>
        <dbReference type="EMBL" id="VVA36386.1"/>
    </source>
</evidence>
<sequence>MAHRSIASRFLRSIVFDNDVLDDQYEDDLLARIEAVNLANEGRTSRRHGSIEGRVVVPRYIARGGRNLYEDYFVDPPVIVQYDGLDEYFKVADAYMDIILQNVFCFLVGGFGRGEEYETEKYDIT</sequence>
<gene>
    <name evidence="1" type="ORF">ALMOND_2B007231</name>
</gene>
<accession>A0A5E4G9F4</accession>
<evidence type="ECO:0000313" key="2">
    <source>
        <dbReference type="Proteomes" id="UP000327085"/>
    </source>
</evidence>
<dbReference type="Gramene" id="VVA36386">
    <property type="protein sequence ID" value="VVA36386"/>
    <property type="gene ID" value="Prudul26B007231"/>
</dbReference>
<name>A0A5E4G9F4_PRUDU</name>
<dbReference type="InParanoid" id="A0A5E4G9F4"/>
<proteinExistence type="predicted"/>
<protein>
    <submittedName>
        <fullName evidence="1">PREDICTED: LOC109946465</fullName>
    </submittedName>
</protein>
<dbReference type="EMBL" id="CABIKO010000449">
    <property type="protein sequence ID" value="VVA36386.1"/>
    <property type="molecule type" value="Genomic_DNA"/>
</dbReference>